<keyword evidence="1" id="KW-0808">Transferase</keyword>
<keyword evidence="2" id="KW-0012">Acyltransferase</keyword>
<keyword evidence="3" id="KW-0862">Zinc</keyword>
<evidence type="ECO:0000256" key="1">
    <source>
        <dbReference type="ARBA" id="ARBA00022679"/>
    </source>
</evidence>
<dbReference type="SUPFAM" id="SSF53187">
    <property type="entry name" value="Zn-dependent exopeptidases"/>
    <property type="match status" value="1"/>
</dbReference>
<dbReference type="PANTHER" id="PTHR12283:SF6">
    <property type="entry name" value="GLUTAMINYL-PEPTIDE CYCLOTRANSFERASE-RELATED"/>
    <property type="match status" value="1"/>
</dbReference>
<keyword evidence="3" id="KW-0732">Signal</keyword>
<keyword evidence="6" id="KW-1185">Reference proteome</keyword>
<keyword evidence="3" id="KW-0645">Protease</keyword>
<dbReference type="InterPro" id="IPR037457">
    <property type="entry name" value="M28_QC"/>
</dbReference>
<protein>
    <recommendedName>
        <fullName evidence="3">Peptide hydrolase</fullName>
        <ecNumber evidence="3">3.4.-.-</ecNumber>
    </recommendedName>
</protein>
<dbReference type="STRING" id="1658172.A0A1B7P055"/>
<dbReference type="GO" id="GO:0006508">
    <property type="term" value="P:proteolysis"/>
    <property type="evidence" value="ECO:0007669"/>
    <property type="project" value="UniProtKB-KW"/>
</dbReference>
<feature type="signal peptide" evidence="3">
    <location>
        <begin position="1"/>
        <end position="28"/>
    </location>
</feature>
<dbReference type="Pfam" id="PF04389">
    <property type="entry name" value="Peptidase_M28"/>
    <property type="match status" value="1"/>
</dbReference>
<feature type="chain" id="PRO_5008447664" description="Peptide hydrolase" evidence="3">
    <location>
        <begin position="29"/>
        <end position="430"/>
    </location>
</feature>
<feature type="domain" description="Peptidase M28" evidence="4">
    <location>
        <begin position="125"/>
        <end position="357"/>
    </location>
</feature>
<proteinExistence type="inferred from homology"/>
<evidence type="ECO:0000259" key="4">
    <source>
        <dbReference type="Pfam" id="PF04389"/>
    </source>
</evidence>
<comment type="similarity">
    <text evidence="3">Belongs to the peptidase M28 family.</text>
</comment>
<evidence type="ECO:0000256" key="2">
    <source>
        <dbReference type="ARBA" id="ARBA00023315"/>
    </source>
</evidence>
<comment type="caution">
    <text evidence="5">The sequence shown here is derived from an EMBL/GenBank/DDBJ whole genome shotgun (WGS) entry which is preliminary data.</text>
</comment>
<evidence type="ECO:0000313" key="6">
    <source>
        <dbReference type="Proteomes" id="UP000091918"/>
    </source>
</evidence>
<accession>A0A1B7P055</accession>
<name>A0A1B7P055_9EURO</name>
<dbReference type="OrthoDB" id="3907302at2759"/>
<dbReference type="GO" id="GO:0008233">
    <property type="term" value="F:peptidase activity"/>
    <property type="evidence" value="ECO:0007669"/>
    <property type="project" value="UniProtKB-KW"/>
</dbReference>
<evidence type="ECO:0000313" key="5">
    <source>
        <dbReference type="EMBL" id="OAX82384.1"/>
    </source>
</evidence>
<keyword evidence="3" id="KW-0378">Hydrolase</keyword>
<reference evidence="5 6" key="1">
    <citation type="submission" date="2015-07" db="EMBL/GenBank/DDBJ databases">
        <title>Emmonsia species relationships and genome sequence.</title>
        <authorList>
            <person name="Cuomo C.A."/>
            <person name="Schwartz I.S."/>
            <person name="Kenyon C."/>
            <person name="de Hoog G.S."/>
            <person name="Govender N.P."/>
            <person name="Botha A."/>
            <person name="Moreno L."/>
            <person name="de Vries M."/>
            <person name="Munoz J.F."/>
            <person name="Stielow J.B."/>
        </authorList>
    </citation>
    <scope>NUCLEOTIDE SEQUENCE [LARGE SCALE GENOMIC DNA]</scope>
    <source>
        <strain evidence="5 6">CBS 136260</strain>
    </source>
</reference>
<sequence length="430" mass="48552">MAERFCHLALSWLLFVLGTVFFAIPVQSYATVSDETLKSLPRPNNDFDVHNGALLAPILKPRVPGTPGSLEVLQHFVDFFRTTLPEWKLEFQNSTSKTPATGNKDVPFVNLIASRDPPWSAAGDTSRLTLAAHYDSKLEPAGFIGATDSAAPCAIIMHSIRSIDAALTGRWNAMKEKQPDSTFLDQQGIQVMLLDGEEAFSYWTDTDSLYGSRSLAQAMEDTYYPATSNYKSPISAISLFVLLDLLGAKDPQMPSYFKTTHWAYQNMAVLETRLRQLGQFKSAPSWKKGDKLWFVDSKKEIFYPSGIGDDHLPFMNRGVEVLHLITSPFPDVWHQITDDAEHLDLNTVEDWSTLLTAFLAEWLELEDTFPKHEGWEFGYEGILLGKYNFLTTDYVFRFSASKFLYDFPTVADYFVRNVRLVGKLKLIVPP</sequence>
<gene>
    <name evidence="5" type="ORF">ACJ72_03270</name>
</gene>
<dbReference type="GO" id="GO:0008270">
    <property type="term" value="F:zinc ion binding"/>
    <property type="evidence" value="ECO:0007669"/>
    <property type="project" value="TreeGrafter"/>
</dbReference>
<keyword evidence="3" id="KW-0479">Metal-binding</keyword>
<dbReference type="GO" id="GO:0016603">
    <property type="term" value="F:glutaminyl-peptide cyclotransferase activity"/>
    <property type="evidence" value="ECO:0007669"/>
    <property type="project" value="InterPro"/>
</dbReference>
<dbReference type="PANTHER" id="PTHR12283">
    <property type="entry name" value="GLUTAMINYL-PEPTIDE CYCLOTRANSFERASE"/>
    <property type="match status" value="1"/>
</dbReference>
<dbReference type="InterPro" id="IPR007484">
    <property type="entry name" value="Peptidase_M28"/>
</dbReference>
<dbReference type="CDD" id="cd03880">
    <property type="entry name" value="M28_QC_like"/>
    <property type="match status" value="1"/>
</dbReference>
<dbReference type="InterPro" id="IPR040234">
    <property type="entry name" value="QC/QCL"/>
</dbReference>
<dbReference type="EC" id="3.4.-.-" evidence="3"/>
<evidence type="ECO:0000256" key="3">
    <source>
        <dbReference type="RuleBase" id="RU361240"/>
    </source>
</evidence>
<dbReference type="AlphaFoldDB" id="A0A1B7P055"/>
<dbReference type="Proteomes" id="UP000091918">
    <property type="component" value="Unassembled WGS sequence"/>
</dbReference>
<dbReference type="EMBL" id="LGUA01000313">
    <property type="protein sequence ID" value="OAX82384.1"/>
    <property type="molecule type" value="Genomic_DNA"/>
</dbReference>
<dbReference type="Gene3D" id="3.40.630.10">
    <property type="entry name" value="Zn peptidases"/>
    <property type="match status" value="1"/>
</dbReference>
<organism evidence="5 6">
    <name type="scientific">Emergomyces africanus</name>
    <dbReference type="NCBI Taxonomy" id="1955775"/>
    <lineage>
        <taxon>Eukaryota</taxon>
        <taxon>Fungi</taxon>
        <taxon>Dikarya</taxon>
        <taxon>Ascomycota</taxon>
        <taxon>Pezizomycotina</taxon>
        <taxon>Eurotiomycetes</taxon>
        <taxon>Eurotiomycetidae</taxon>
        <taxon>Onygenales</taxon>
        <taxon>Ajellomycetaceae</taxon>
        <taxon>Emergomyces</taxon>
    </lineage>
</organism>